<feature type="non-terminal residue" evidence="1">
    <location>
        <position position="1"/>
    </location>
</feature>
<accession>A0A2T5XRD5</accession>
<dbReference type="EMBL" id="QBKG01000037">
    <property type="protein sequence ID" value="PTW99196.1"/>
    <property type="molecule type" value="Genomic_DNA"/>
</dbReference>
<dbReference type="RefSeq" id="WP_245887417.1">
    <property type="nucleotide sequence ID" value="NZ_QBKG01000037.1"/>
</dbReference>
<reference evidence="1 2" key="1">
    <citation type="submission" date="2018-04" db="EMBL/GenBank/DDBJ databases">
        <title>Genomic Encyclopedia of Archaeal and Bacterial Type Strains, Phase II (KMG-II): from individual species to whole genera.</title>
        <authorList>
            <person name="Goeker M."/>
        </authorList>
    </citation>
    <scope>NUCLEOTIDE SEQUENCE [LARGE SCALE GENOMIC DNA]</scope>
    <source>
        <strain evidence="1 2">DSM 22902</strain>
    </source>
</reference>
<sequence length="133" mass="15574">KNMTKGRAEIVRYSDCFKRAVIEEIEKKGLSIEACRRKYSIGGATTIQKWLKKYGKNHLLNKIVRVETIDEIQEIQALRKELKAIKEAFAEMAIENKVYETYFQVLGEETGASEKIKKKLDQELSKYFPRRKK</sequence>
<dbReference type="InterPro" id="IPR036388">
    <property type="entry name" value="WH-like_DNA-bd_sf"/>
</dbReference>
<proteinExistence type="predicted"/>
<name>A0A2T5XRD5_9FLAO</name>
<protein>
    <recommendedName>
        <fullName evidence="3">Transposase</fullName>
    </recommendedName>
</protein>
<evidence type="ECO:0000313" key="2">
    <source>
        <dbReference type="Proteomes" id="UP000243985"/>
    </source>
</evidence>
<dbReference type="Proteomes" id="UP000243985">
    <property type="component" value="Unassembled WGS sequence"/>
</dbReference>
<dbReference type="AlphaFoldDB" id="A0A2T5XRD5"/>
<evidence type="ECO:0008006" key="3">
    <source>
        <dbReference type="Google" id="ProtNLM"/>
    </source>
</evidence>
<dbReference type="Gene3D" id="1.10.10.10">
    <property type="entry name" value="Winged helix-like DNA-binding domain superfamily/Winged helix DNA-binding domain"/>
    <property type="match status" value="1"/>
</dbReference>
<gene>
    <name evidence="1" type="ORF">C8P65_1371</name>
</gene>
<dbReference type="SUPFAM" id="SSF46689">
    <property type="entry name" value="Homeodomain-like"/>
    <property type="match status" value="1"/>
</dbReference>
<evidence type="ECO:0000313" key="1">
    <source>
        <dbReference type="EMBL" id="PTW99196.1"/>
    </source>
</evidence>
<comment type="caution">
    <text evidence="1">The sequence shown here is derived from an EMBL/GenBank/DDBJ whole genome shotgun (WGS) entry which is preliminary data.</text>
</comment>
<organism evidence="1 2">
    <name type="scientific">Capnocytophaga leadbetteri</name>
    <dbReference type="NCBI Taxonomy" id="327575"/>
    <lineage>
        <taxon>Bacteria</taxon>
        <taxon>Pseudomonadati</taxon>
        <taxon>Bacteroidota</taxon>
        <taxon>Flavobacteriia</taxon>
        <taxon>Flavobacteriales</taxon>
        <taxon>Flavobacteriaceae</taxon>
        <taxon>Capnocytophaga</taxon>
    </lineage>
</organism>
<dbReference type="GeneID" id="84581724"/>
<dbReference type="InterPro" id="IPR009057">
    <property type="entry name" value="Homeodomain-like_sf"/>
</dbReference>